<sequence>MTIHNSISVLKNLSTGTYNLRTIAVPILDISYTAFKAPEGNILQAASISSSMRPYLYTSIVKILSFTMDLSNDPISIDSSTGISTDGEPISEKTASPAAGQPPSPNYDNKTSCGYDTYHCPDTSTNKSISELTASPAAGTPPSPNDDNTPRENMHHFPNNSTNKLISELSESPETGPLPSPNDDNSSCENIHRYSDTATNKPIPELSASPAAEPPPLPNHHNTPCEKMHHFPNNSTDKSTSELTGSPIAGLPSSQNHNRTSFVDNMYRYPDTFKKKSISKLPTIYENKPIVEHVTAEAGSTPLQNRDQNMSCRINMNSNPTDFMGKPKVNIPPLAQNENACLYVVLCPSDGGFWPKITCTLGFLSLFVVDGICSSFFLLDSRVGMAEYLPPGTYTLEHLAVYTLRSLITNINRNGSAELHHYLCVSHTDILYINHIHDILFAEPFSCAYINRYGIGMGMIKTSFYVLLSTMFVVNCHTAHLSLHLGSISGMTLMTRVTEFCLLYYADWKTALHIHLCQYKYQYSHIHNILMCFTLVFWLFIATPVPIKIEAIDNKVINDPVSPHRLKTVTTVWNVKNFAKKYQPPTINTEIGDQQ</sequence>
<feature type="region of interest" description="Disordered" evidence="1">
    <location>
        <begin position="124"/>
        <end position="259"/>
    </location>
</feature>
<evidence type="ECO:0000256" key="1">
    <source>
        <dbReference type="SAM" id="MobiDB-lite"/>
    </source>
</evidence>
<dbReference type="EMBL" id="VUJU01002555">
    <property type="protein sequence ID" value="KAF0760870.1"/>
    <property type="molecule type" value="Genomic_DNA"/>
</dbReference>
<evidence type="ECO:0000313" key="4">
    <source>
        <dbReference type="Proteomes" id="UP000478052"/>
    </source>
</evidence>
<proteinExistence type="predicted"/>
<feature type="transmembrane region" description="Helical" evidence="2">
    <location>
        <begin position="462"/>
        <end position="481"/>
    </location>
</feature>
<evidence type="ECO:0000256" key="2">
    <source>
        <dbReference type="SAM" id="Phobius"/>
    </source>
</evidence>
<dbReference type="Proteomes" id="UP000478052">
    <property type="component" value="Unassembled WGS sequence"/>
</dbReference>
<dbReference type="AlphaFoldDB" id="A0A6G0YTD3"/>
<gene>
    <name evidence="3" type="ORF">FWK35_00022182</name>
</gene>
<protein>
    <submittedName>
        <fullName evidence="3">Uncharacterized protein</fullName>
    </submittedName>
</protein>
<keyword evidence="2" id="KW-1133">Transmembrane helix</keyword>
<feature type="transmembrane region" description="Helical" evidence="2">
    <location>
        <begin position="526"/>
        <end position="547"/>
    </location>
</feature>
<evidence type="ECO:0000313" key="3">
    <source>
        <dbReference type="EMBL" id="KAF0760870.1"/>
    </source>
</evidence>
<name>A0A6G0YTD3_APHCR</name>
<reference evidence="3 4" key="1">
    <citation type="submission" date="2019-08" db="EMBL/GenBank/DDBJ databases">
        <title>Whole genome of Aphis craccivora.</title>
        <authorList>
            <person name="Voronova N.V."/>
            <person name="Shulinski R.S."/>
            <person name="Bandarenka Y.V."/>
            <person name="Zhorov D.G."/>
            <person name="Warner D."/>
        </authorList>
    </citation>
    <scope>NUCLEOTIDE SEQUENCE [LARGE SCALE GENOMIC DNA]</scope>
    <source>
        <strain evidence="3">180601</strain>
        <tissue evidence="3">Whole Body</tissue>
    </source>
</reference>
<keyword evidence="4" id="KW-1185">Reference proteome</keyword>
<organism evidence="3 4">
    <name type="scientific">Aphis craccivora</name>
    <name type="common">Cowpea aphid</name>
    <dbReference type="NCBI Taxonomy" id="307492"/>
    <lineage>
        <taxon>Eukaryota</taxon>
        <taxon>Metazoa</taxon>
        <taxon>Ecdysozoa</taxon>
        <taxon>Arthropoda</taxon>
        <taxon>Hexapoda</taxon>
        <taxon>Insecta</taxon>
        <taxon>Pterygota</taxon>
        <taxon>Neoptera</taxon>
        <taxon>Paraneoptera</taxon>
        <taxon>Hemiptera</taxon>
        <taxon>Sternorrhyncha</taxon>
        <taxon>Aphidomorpha</taxon>
        <taxon>Aphidoidea</taxon>
        <taxon>Aphididae</taxon>
        <taxon>Aphidini</taxon>
        <taxon>Aphis</taxon>
        <taxon>Aphis</taxon>
    </lineage>
</organism>
<accession>A0A6G0YTD3</accession>
<comment type="caution">
    <text evidence="3">The sequence shown here is derived from an EMBL/GenBank/DDBJ whole genome shotgun (WGS) entry which is preliminary data.</text>
</comment>
<feature type="compositionally biased region" description="Polar residues" evidence="1">
    <location>
        <begin position="158"/>
        <end position="173"/>
    </location>
</feature>
<feature type="region of interest" description="Disordered" evidence="1">
    <location>
        <begin position="79"/>
        <end position="110"/>
    </location>
</feature>
<keyword evidence="2" id="KW-0812">Transmembrane</keyword>
<feature type="compositionally biased region" description="Polar residues" evidence="1">
    <location>
        <begin position="232"/>
        <end position="244"/>
    </location>
</feature>
<keyword evidence="2" id="KW-0472">Membrane</keyword>